<feature type="transmembrane region" description="Helical" evidence="2">
    <location>
        <begin position="164"/>
        <end position="197"/>
    </location>
</feature>
<dbReference type="Pfam" id="PF13828">
    <property type="entry name" value="DUF4190"/>
    <property type="match status" value="1"/>
</dbReference>
<feature type="transmembrane region" description="Helical" evidence="2">
    <location>
        <begin position="117"/>
        <end position="143"/>
    </location>
</feature>
<keyword evidence="2" id="KW-0812">Transmembrane</keyword>
<name>A0A921MUC0_9MICO</name>
<keyword evidence="2" id="KW-0472">Membrane</keyword>
<proteinExistence type="predicted"/>
<evidence type="ECO:0000313" key="4">
    <source>
        <dbReference type="EMBL" id="HJG90505.1"/>
    </source>
</evidence>
<evidence type="ECO:0000313" key="5">
    <source>
        <dbReference type="Proteomes" id="UP000742460"/>
    </source>
</evidence>
<reference evidence="4" key="1">
    <citation type="journal article" date="2021" name="PeerJ">
        <title>Extensive microbial diversity within the chicken gut microbiome revealed by metagenomics and culture.</title>
        <authorList>
            <person name="Gilroy R."/>
            <person name="Ravi A."/>
            <person name="Getino M."/>
            <person name="Pursley I."/>
            <person name="Horton D.L."/>
            <person name="Alikhan N.F."/>
            <person name="Baker D."/>
            <person name="Gharbi K."/>
            <person name="Hall N."/>
            <person name="Watson M."/>
            <person name="Adriaenssens E.M."/>
            <person name="Foster-Nyarko E."/>
            <person name="Jarju S."/>
            <person name="Secka A."/>
            <person name="Antonio M."/>
            <person name="Oren A."/>
            <person name="Chaudhuri R.R."/>
            <person name="La Ragione R."/>
            <person name="Hildebrand F."/>
            <person name="Pallen M.J."/>
        </authorList>
    </citation>
    <scope>NUCLEOTIDE SEQUENCE</scope>
    <source>
        <strain evidence="4">ChiGjej5B5-22894</strain>
    </source>
</reference>
<evidence type="ECO:0000256" key="1">
    <source>
        <dbReference type="SAM" id="MobiDB-lite"/>
    </source>
</evidence>
<evidence type="ECO:0000259" key="3">
    <source>
        <dbReference type="Pfam" id="PF13828"/>
    </source>
</evidence>
<organism evidence="4 5">
    <name type="scientific">Brachybacterium massiliense</name>
    <dbReference type="NCBI Taxonomy" id="1755098"/>
    <lineage>
        <taxon>Bacteria</taxon>
        <taxon>Bacillati</taxon>
        <taxon>Actinomycetota</taxon>
        <taxon>Actinomycetes</taxon>
        <taxon>Micrococcales</taxon>
        <taxon>Dermabacteraceae</taxon>
        <taxon>Brachybacterium</taxon>
    </lineage>
</organism>
<dbReference type="Proteomes" id="UP000742460">
    <property type="component" value="Unassembled WGS sequence"/>
</dbReference>
<dbReference type="InterPro" id="IPR025241">
    <property type="entry name" value="DUF4190"/>
</dbReference>
<dbReference type="EMBL" id="DYUE01000056">
    <property type="protein sequence ID" value="HJG90505.1"/>
    <property type="molecule type" value="Genomic_DNA"/>
</dbReference>
<protein>
    <submittedName>
        <fullName evidence="4">DUF4190 domain-containing protein</fullName>
    </submittedName>
</protein>
<feature type="region of interest" description="Disordered" evidence="1">
    <location>
        <begin position="1"/>
        <end position="104"/>
    </location>
</feature>
<gene>
    <name evidence="4" type="ORF">K8V81_02140</name>
</gene>
<accession>A0A921MUC0</accession>
<comment type="caution">
    <text evidence="4">The sequence shown here is derived from an EMBL/GenBank/DDBJ whole genome shotgun (WGS) entry which is preliminary data.</text>
</comment>
<evidence type="ECO:0000256" key="2">
    <source>
        <dbReference type="SAM" id="Phobius"/>
    </source>
</evidence>
<dbReference type="AlphaFoldDB" id="A0A921MUC0"/>
<sequence>MSTQQPGGLPDYHGGYGDRDPYGSDSGAGWSRSAPEDPYAVGPDGNDPYASDPLDADGFGPVFGSDAGTPTGSGALATAGAGQAYPGQQYPGQQHPAPYPGPHGYGPYAPPPPSSGAAITSLVLGLLALTMCAGLTAPVGVIFAAKGMQETGPSAPVPKGGRGLAIAGLVTSLIGLIPLLFFVFYIGMMILAVFAGMSGV</sequence>
<feature type="domain" description="DUF4190" evidence="3">
    <location>
        <begin position="118"/>
        <end position="178"/>
    </location>
</feature>
<reference evidence="4" key="2">
    <citation type="submission" date="2021-09" db="EMBL/GenBank/DDBJ databases">
        <authorList>
            <person name="Gilroy R."/>
        </authorList>
    </citation>
    <scope>NUCLEOTIDE SEQUENCE</scope>
    <source>
        <strain evidence="4">ChiGjej5B5-22894</strain>
    </source>
</reference>
<keyword evidence="2" id="KW-1133">Transmembrane helix</keyword>
<feature type="compositionally biased region" description="Low complexity" evidence="1">
    <location>
        <begin position="67"/>
        <end position="96"/>
    </location>
</feature>